<dbReference type="NCBIfam" id="NF047561">
    <property type="entry name" value="orf58_phage_fam"/>
    <property type="match status" value="1"/>
</dbReference>
<sequence>MRQFGRNYRLELIAQQDVIHIEGLRISFEITKSIDSKPNPARISLWNLNRNTINRLLAGEFKLIKLYVGYSSLRIIYMGDLIRAKVMRDGVDFIIEFECGDGFNDHQSAIFSKTIRAGATIRDTFLNAASTFESPLGSHMLPSNKQLPRAQVFNAPTRKVLNDLANDQNANWFIEDGELNFLPYDQVMNKSIPLLSEQTGLIGSPEQTDQGLEIDCLLNPDLSIGSLILLESIIEYFNGEYKVVHLSHKGDILGDDWLTHLIVMGGKFKRISKNE</sequence>
<evidence type="ECO:0000313" key="1">
    <source>
        <dbReference type="EMBL" id="SET17404.1"/>
    </source>
</evidence>
<proteinExistence type="predicted"/>
<dbReference type="EMBL" id="FOHV01000010">
    <property type="protein sequence ID" value="SET17404.1"/>
    <property type="molecule type" value="Genomic_DNA"/>
</dbReference>
<organism evidence="1 2">
    <name type="scientific">Thorsellia anophelis DSM 18579</name>
    <dbReference type="NCBI Taxonomy" id="1123402"/>
    <lineage>
        <taxon>Bacteria</taxon>
        <taxon>Pseudomonadati</taxon>
        <taxon>Pseudomonadota</taxon>
        <taxon>Gammaproteobacteria</taxon>
        <taxon>Enterobacterales</taxon>
        <taxon>Thorselliaceae</taxon>
        <taxon>Thorsellia</taxon>
    </lineage>
</organism>
<accession>A0A1I0CCZ0</accession>
<gene>
    <name evidence="1" type="ORF">SAMN02583745_01588</name>
</gene>
<evidence type="ECO:0008006" key="3">
    <source>
        <dbReference type="Google" id="ProtNLM"/>
    </source>
</evidence>
<protein>
    <recommendedName>
        <fullName evidence="3">Phage protein D</fullName>
    </recommendedName>
</protein>
<dbReference type="RefSeq" id="WP_093319430.1">
    <property type="nucleotide sequence ID" value="NZ_FOHV01000010.1"/>
</dbReference>
<dbReference type="AlphaFoldDB" id="A0A1I0CCZ0"/>
<dbReference type="InterPro" id="IPR054496">
    <property type="entry name" value="E217_GP41"/>
</dbReference>
<dbReference type="Proteomes" id="UP000242642">
    <property type="component" value="Unassembled WGS sequence"/>
</dbReference>
<reference evidence="2" key="1">
    <citation type="submission" date="2016-10" db="EMBL/GenBank/DDBJ databases">
        <authorList>
            <person name="Varghese N."/>
            <person name="Submissions S."/>
        </authorList>
    </citation>
    <scope>NUCLEOTIDE SEQUENCE [LARGE SCALE GENOMIC DNA]</scope>
    <source>
        <strain evidence="2">DSM 18579</strain>
    </source>
</reference>
<dbReference type="STRING" id="1123402.SAMN02583745_01588"/>
<evidence type="ECO:0000313" key="2">
    <source>
        <dbReference type="Proteomes" id="UP000242642"/>
    </source>
</evidence>
<dbReference type="OrthoDB" id="2087522at2"/>
<name>A0A1I0CCZ0_9GAMM</name>
<keyword evidence="2" id="KW-1185">Reference proteome</keyword>
<dbReference type="Pfam" id="PF22759">
    <property type="entry name" value="E217_GP41"/>
    <property type="match status" value="1"/>
</dbReference>